<proteinExistence type="predicted"/>
<organism evidence="3 4">
    <name type="scientific">Rhodosorus marinus</name>
    <dbReference type="NCBI Taxonomy" id="101924"/>
    <lineage>
        <taxon>Eukaryota</taxon>
        <taxon>Rhodophyta</taxon>
        <taxon>Stylonematophyceae</taxon>
        <taxon>Stylonematales</taxon>
        <taxon>Stylonemataceae</taxon>
        <taxon>Rhodosorus</taxon>
    </lineage>
</organism>
<evidence type="ECO:0000259" key="2">
    <source>
        <dbReference type="Pfam" id="PF02181"/>
    </source>
</evidence>
<comment type="caution">
    <text evidence="3">The sequence shown here is derived from an EMBL/GenBank/DDBJ whole genome shotgun (WGS) entry which is preliminary data.</text>
</comment>
<gene>
    <name evidence="3" type="ORF">NDN08_004306</name>
</gene>
<dbReference type="InterPro" id="IPR015425">
    <property type="entry name" value="FH2_Formin"/>
</dbReference>
<sequence>MGKSWGDEEWGVDANSTLRRGTRDLIRQCLANIDKNLESVEEAAASISARILNITAKELEVDWYRALGDAILVDFEEDEVDPDFDPRRSDDVSPSLREEGIELDFQFSTVHFPEVDDPSEDELQKRSNDLSDGGLSSAGEAEAIFMDVMDVIALLDLTPEEVITATFMPHKRGLEVDELRQILSVIPPSHVLMSFRRSRGQAERRCREFFRRFARFPYIRETLEAGIAIMTFERDVKEATDVLTKYSKIANEIAESEKLAFVLRAGLRLFNKVLLKEGEQDAEGFSLDILSTLKTEASPNEPEKSLLSVLSRSVLKAAPGMLPIDDMPTMASEMVSLPLLEDVETSVTELYNTLEGVVEFSRLGDADDPFVMDVCNFLSGRKGGKKLRSTLISMHGVLRVSLQKMMMYFGEENINSRERQMHIIVTIWNFTRDLDMAVMQARIGDLKARLRTGVS</sequence>
<feature type="region of interest" description="Disordered" evidence="1">
    <location>
        <begin position="113"/>
        <end position="134"/>
    </location>
</feature>
<dbReference type="InterPro" id="IPR042201">
    <property type="entry name" value="FH2_Formin_sf"/>
</dbReference>
<dbReference type="Pfam" id="PF02181">
    <property type="entry name" value="FH2"/>
    <property type="match status" value="1"/>
</dbReference>
<dbReference type="EMBL" id="JAMWBK010000007">
    <property type="protein sequence ID" value="KAJ8903196.1"/>
    <property type="molecule type" value="Genomic_DNA"/>
</dbReference>
<protein>
    <recommendedName>
        <fullName evidence="2">FH2 domain-containing protein</fullName>
    </recommendedName>
</protein>
<dbReference type="SUPFAM" id="SSF101447">
    <property type="entry name" value="Formin homology 2 domain (FH2 domain)"/>
    <property type="match status" value="1"/>
</dbReference>
<dbReference type="Gene3D" id="1.20.58.2220">
    <property type="entry name" value="Formin, FH2 domain"/>
    <property type="match status" value="1"/>
</dbReference>
<dbReference type="AlphaFoldDB" id="A0AAV8UP01"/>
<dbReference type="Proteomes" id="UP001157974">
    <property type="component" value="Unassembled WGS sequence"/>
</dbReference>
<accession>A0AAV8UP01</accession>
<evidence type="ECO:0000313" key="4">
    <source>
        <dbReference type="Proteomes" id="UP001157974"/>
    </source>
</evidence>
<name>A0AAV8UP01_9RHOD</name>
<keyword evidence="4" id="KW-1185">Reference proteome</keyword>
<feature type="domain" description="FH2" evidence="2">
    <location>
        <begin position="155"/>
        <end position="429"/>
    </location>
</feature>
<evidence type="ECO:0000256" key="1">
    <source>
        <dbReference type="SAM" id="MobiDB-lite"/>
    </source>
</evidence>
<reference evidence="3 4" key="1">
    <citation type="journal article" date="2023" name="Nat. Commun.">
        <title>Origin of minicircular mitochondrial genomes in red algae.</title>
        <authorList>
            <person name="Lee Y."/>
            <person name="Cho C.H."/>
            <person name="Lee Y.M."/>
            <person name="Park S.I."/>
            <person name="Yang J.H."/>
            <person name="West J.A."/>
            <person name="Bhattacharya D."/>
            <person name="Yoon H.S."/>
        </authorList>
    </citation>
    <scope>NUCLEOTIDE SEQUENCE [LARGE SCALE GENOMIC DNA]</scope>
    <source>
        <strain evidence="3 4">CCMP1338</strain>
        <tissue evidence="3">Whole cell</tissue>
    </source>
</reference>
<evidence type="ECO:0000313" key="3">
    <source>
        <dbReference type="EMBL" id="KAJ8903196.1"/>
    </source>
</evidence>